<dbReference type="AlphaFoldDB" id="A0A1Y1LV83"/>
<dbReference type="PANTHER" id="PTHR47326:SF1">
    <property type="entry name" value="HTH PSQ-TYPE DOMAIN-CONTAINING PROTEIN"/>
    <property type="match status" value="1"/>
</dbReference>
<accession>A0A1Y1LV83</accession>
<sequence length="273" mass="31995">MINADPTYSLRQISHETGLCKSRVWMILKKYKYHPYKPQCHQEIFYVDEESRSAFCYEIQERANNDRRFLSSICFTDECTFTLNNEPNVQNTRHWAQENPRLNISTRTQYPQKINIWAGIFNHNIIGPFEIEGNLNSETYLDLLVTKVGPALEDVARENQEIWFQQDGCPAHFGLNVRHFLNNSFPNHWIGRSGTINWPARSPDLAPCDFFLWGHLKSKIYKRRHPDINSLREAIVTECALITNRELANVRNSFYNRLGYCLAQNGGLFEYLL</sequence>
<dbReference type="InterPro" id="IPR036397">
    <property type="entry name" value="RNaseH_sf"/>
</dbReference>
<evidence type="ECO:0008006" key="2">
    <source>
        <dbReference type="Google" id="ProtNLM"/>
    </source>
</evidence>
<organism evidence="1">
    <name type="scientific">Photinus pyralis</name>
    <name type="common">Common eastern firefly</name>
    <name type="synonym">Lampyris pyralis</name>
    <dbReference type="NCBI Taxonomy" id="7054"/>
    <lineage>
        <taxon>Eukaryota</taxon>
        <taxon>Metazoa</taxon>
        <taxon>Ecdysozoa</taxon>
        <taxon>Arthropoda</taxon>
        <taxon>Hexapoda</taxon>
        <taxon>Insecta</taxon>
        <taxon>Pterygota</taxon>
        <taxon>Neoptera</taxon>
        <taxon>Endopterygota</taxon>
        <taxon>Coleoptera</taxon>
        <taxon>Polyphaga</taxon>
        <taxon>Elateriformia</taxon>
        <taxon>Elateroidea</taxon>
        <taxon>Lampyridae</taxon>
        <taxon>Lampyrinae</taxon>
        <taxon>Photinus</taxon>
    </lineage>
</organism>
<dbReference type="PANTHER" id="PTHR47326">
    <property type="entry name" value="TRANSPOSABLE ELEMENT TC3 TRANSPOSASE-LIKE PROTEIN"/>
    <property type="match status" value="1"/>
</dbReference>
<reference evidence="1" key="1">
    <citation type="journal article" date="2016" name="Sci. Rep.">
        <title>Molecular characterization of firefly nuptial gifts: a multi-omics approach sheds light on postcopulatory sexual selection.</title>
        <authorList>
            <person name="Al-Wathiqui N."/>
            <person name="Fallon T.R."/>
            <person name="South A."/>
            <person name="Weng J.K."/>
            <person name="Lewis S.M."/>
        </authorList>
    </citation>
    <scope>NUCLEOTIDE SEQUENCE</scope>
</reference>
<protein>
    <recommendedName>
        <fullName evidence="2">Tc1-like transposase DDE domain-containing protein</fullName>
    </recommendedName>
</protein>
<proteinExistence type="predicted"/>
<dbReference type="EMBL" id="GEZM01046110">
    <property type="protein sequence ID" value="JAV77509.1"/>
    <property type="molecule type" value="Transcribed_RNA"/>
</dbReference>
<dbReference type="GO" id="GO:0003676">
    <property type="term" value="F:nucleic acid binding"/>
    <property type="evidence" value="ECO:0007669"/>
    <property type="project" value="InterPro"/>
</dbReference>
<dbReference type="Gene3D" id="3.30.420.10">
    <property type="entry name" value="Ribonuclease H-like superfamily/Ribonuclease H"/>
    <property type="match status" value="1"/>
</dbReference>
<name>A0A1Y1LV83_PHOPY</name>
<evidence type="ECO:0000313" key="1">
    <source>
        <dbReference type="EMBL" id="JAV77509.1"/>
    </source>
</evidence>